<accession>A0A1I4L3K7</accession>
<evidence type="ECO:0000313" key="2">
    <source>
        <dbReference type="EMBL" id="SFL85602.1"/>
    </source>
</evidence>
<proteinExistence type="predicted"/>
<feature type="region of interest" description="Disordered" evidence="1">
    <location>
        <begin position="42"/>
        <end position="95"/>
    </location>
</feature>
<dbReference type="RefSeq" id="WP_093852325.1">
    <property type="nucleotide sequence ID" value="NZ_FOSG01000029.1"/>
</dbReference>
<dbReference type="EMBL" id="FOSG01000029">
    <property type="protein sequence ID" value="SFL85602.1"/>
    <property type="molecule type" value="Genomic_DNA"/>
</dbReference>
<sequence length="95" mass="10492">MTAHAEPPPPDTGPRVLVRVERGAPTDDELAALVVALMARASHTSHASGAEPAEGEEERRHRARWRRPERVTGHRAPRSWRDETHRAVPAAGGRR</sequence>
<name>A0A1I4L3K7_9ACTN</name>
<dbReference type="GO" id="GO:0004658">
    <property type="term" value="F:propionyl-CoA carboxylase activity"/>
    <property type="evidence" value="ECO:0007669"/>
    <property type="project" value="InterPro"/>
</dbReference>
<evidence type="ECO:0000256" key="1">
    <source>
        <dbReference type="SAM" id="MobiDB-lite"/>
    </source>
</evidence>
<keyword evidence="3" id="KW-1185">Reference proteome</keyword>
<organism evidence="2 3">
    <name type="scientific">Streptomyces pini</name>
    <dbReference type="NCBI Taxonomy" id="1520580"/>
    <lineage>
        <taxon>Bacteria</taxon>
        <taxon>Bacillati</taxon>
        <taxon>Actinomycetota</taxon>
        <taxon>Actinomycetes</taxon>
        <taxon>Kitasatosporales</taxon>
        <taxon>Streptomycetaceae</taxon>
        <taxon>Streptomyces</taxon>
    </lineage>
</organism>
<dbReference type="GO" id="GO:0003989">
    <property type="term" value="F:acetyl-CoA carboxylase activity"/>
    <property type="evidence" value="ECO:0007669"/>
    <property type="project" value="InterPro"/>
</dbReference>
<reference evidence="3" key="1">
    <citation type="submission" date="2016-10" db="EMBL/GenBank/DDBJ databases">
        <authorList>
            <person name="Varghese N."/>
            <person name="Submissions S."/>
        </authorList>
    </citation>
    <scope>NUCLEOTIDE SEQUENCE [LARGE SCALE GENOMIC DNA]</scope>
    <source>
        <strain evidence="3">PL19</strain>
    </source>
</reference>
<gene>
    <name evidence="2" type="ORF">SAMN05192584_12950</name>
</gene>
<dbReference type="Pfam" id="PF13822">
    <property type="entry name" value="ACC_epsilon"/>
    <property type="match status" value="1"/>
</dbReference>
<evidence type="ECO:0000313" key="3">
    <source>
        <dbReference type="Proteomes" id="UP000198928"/>
    </source>
</evidence>
<protein>
    <submittedName>
        <fullName evidence="2">Acyl-CoA carboxylase epsilon subunit</fullName>
    </submittedName>
</protein>
<dbReference type="Proteomes" id="UP000198928">
    <property type="component" value="Unassembled WGS sequence"/>
</dbReference>
<dbReference type="AlphaFoldDB" id="A0A1I4L3K7"/>
<dbReference type="InterPro" id="IPR032716">
    <property type="entry name" value="ACC_epsilon"/>
</dbReference>